<keyword evidence="12 20" id="KW-0675">Receptor</keyword>
<evidence type="ECO:0000256" key="10">
    <source>
        <dbReference type="ARBA" id="ARBA00023077"/>
    </source>
</evidence>
<feature type="short sequence motif" description="TonB C-terminal box" evidence="15">
    <location>
        <begin position="699"/>
        <end position="716"/>
    </location>
</feature>
<feature type="domain" description="TonB-dependent receptor plug" evidence="19">
    <location>
        <begin position="63"/>
        <end position="165"/>
    </location>
</feature>
<evidence type="ECO:0000256" key="17">
    <source>
        <dbReference type="SAM" id="SignalP"/>
    </source>
</evidence>
<dbReference type="PROSITE" id="PS52016">
    <property type="entry name" value="TONB_DEPENDENT_REC_3"/>
    <property type="match status" value="1"/>
</dbReference>
<evidence type="ECO:0000256" key="6">
    <source>
        <dbReference type="ARBA" id="ARBA00022692"/>
    </source>
</evidence>
<dbReference type="Pfam" id="PF07715">
    <property type="entry name" value="Plug"/>
    <property type="match status" value="1"/>
</dbReference>
<reference evidence="20 21" key="1">
    <citation type="submission" date="2017-12" db="EMBL/GenBank/DDBJ databases">
        <title>Phylogenetic diversity of female urinary microbiome.</title>
        <authorList>
            <person name="Thomas-White K."/>
            <person name="Wolfe A.J."/>
        </authorList>
    </citation>
    <scope>NUCLEOTIDE SEQUENCE [LARGE SCALE GENOMIC DNA]</scope>
    <source>
        <strain evidence="20 21">UMB0416</strain>
    </source>
</reference>
<dbReference type="SUPFAM" id="SSF56935">
    <property type="entry name" value="Porins"/>
    <property type="match status" value="1"/>
</dbReference>
<dbReference type="PANTHER" id="PTHR32552:SF68">
    <property type="entry name" value="FERRICHROME OUTER MEMBRANE TRANSPORTER_PHAGE RECEPTOR"/>
    <property type="match status" value="1"/>
</dbReference>
<evidence type="ECO:0000256" key="7">
    <source>
        <dbReference type="ARBA" id="ARBA00022729"/>
    </source>
</evidence>
<keyword evidence="3 14" id="KW-0813">Transport</keyword>
<protein>
    <submittedName>
        <fullName evidence="20">TonB-dependent siderophore receptor</fullName>
    </submittedName>
</protein>
<dbReference type="Proteomes" id="UP000234914">
    <property type="component" value="Unassembled WGS sequence"/>
</dbReference>
<evidence type="ECO:0000256" key="9">
    <source>
        <dbReference type="ARBA" id="ARBA00023065"/>
    </source>
</evidence>
<dbReference type="InterPro" id="IPR039426">
    <property type="entry name" value="TonB-dep_rcpt-like"/>
</dbReference>
<keyword evidence="4 14" id="KW-1134">Transmembrane beta strand</keyword>
<dbReference type="InterPro" id="IPR037066">
    <property type="entry name" value="Plug_dom_sf"/>
</dbReference>
<accession>A0A2I1RJB3</accession>
<keyword evidence="10 16" id="KW-0798">TonB box</keyword>
<evidence type="ECO:0000256" key="1">
    <source>
        <dbReference type="ARBA" id="ARBA00004571"/>
    </source>
</evidence>
<feature type="chain" id="PRO_5014161445" evidence="17">
    <location>
        <begin position="24"/>
        <end position="716"/>
    </location>
</feature>
<dbReference type="Gene3D" id="2.170.130.10">
    <property type="entry name" value="TonB-dependent receptor, plug domain"/>
    <property type="match status" value="1"/>
</dbReference>
<dbReference type="Pfam" id="PF00593">
    <property type="entry name" value="TonB_dep_Rec_b-barrel"/>
    <property type="match status" value="1"/>
</dbReference>
<evidence type="ECO:0000256" key="3">
    <source>
        <dbReference type="ARBA" id="ARBA00022448"/>
    </source>
</evidence>
<dbReference type="Gene3D" id="2.40.170.20">
    <property type="entry name" value="TonB-dependent receptor, beta-barrel domain"/>
    <property type="match status" value="1"/>
</dbReference>
<dbReference type="InterPro" id="IPR010105">
    <property type="entry name" value="TonB_sidphr_rcpt"/>
</dbReference>
<keyword evidence="5" id="KW-0410">Iron transport</keyword>
<name>A0A2I1RJB3_FAUOS</name>
<dbReference type="InterPro" id="IPR000531">
    <property type="entry name" value="Beta-barrel_TonB"/>
</dbReference>
<evidence type="ECO:0000256" key="14">
    <source>
        <dbReference type="PROSITE-ProRule" id="PRU01360"/>
    </source>
</evidence>
<evidence type="ECO:0000256" key="5">
    <source>
        <dbReference type="ARBA" id="ARBA00022496"/>
    </source>
</evidence>
<dbReference type="InterPro" id="IPR012910">
    <property type="entry name" value="Plug_dom"/>
</dbReference>
<sequence length="716" mass="79694">MRLSFLSVAIRASLAVGISHVFASQVLADVAANSEEAPETTLDTLVIRSDAYRTTATKTALDPEKTPMSYSRIEQETLQQRQADSVASALRYEPGVSSESRGTVSVFDEYEMRGFKNFSNFYDGMRLPYDGAWNLMPQVDIYATEAVEVLKGSTSALYGFNEPGGMVNQVAKTPKNTSEHEIKLRLGTNNLKEIGIDSTGPINDTTNYRLVALAREKEGQMQTTEEKRVLINPSIVWKPNKNVSVLANIYYQDDPHQVPSTPLPGVGTVYNASYGKLKADAYAGDKWNDFSKKVFMPSETINWKINDFLKFKHSLRYTDADAQQKNTYHPKTDTDSPFIDGSDSILTRTAYTTDEKMTNWATDNQLAYSLFTKNSSHNLLLGVDYQKTDSTAKYADAIYSGVPTIDLADPDYDQFSKIDLNLTGYQLSNDIEQSQLGVYLQDEIQWKKWTVVAGLRHDNYKNTTIAKSPGVADNTIDYTAKHTSGRLSSMYQFDNGFAPYASFSQSFQPVVSMFYNTNEPLKPTTANQIEAGVKYVSPDKATKATFAAYDIKKKNEPLNSSDWLTVTQTGEITSKGFEISADHRFNKWLNVGLGYGYVDAEITKDEFHPEYVGKMPQQVAKHKASLWAGITPNNKTILNLGVRYQSGMQINQANSDTLPSVTLVDVSGSYQISPTLTAGLNVSNLFDKTYVGSCYNRNNCWMGAERQASVSLTAKF</sequence>
<gene>
    <name evidence="20" type="ORF">CYJ96_03495</name>
</gene>
<organism evidence="20 21">
    <name type="scientific">Faucicola osloensis</name>
    <name type="common">Moraxella osloensis</name>
    <dbReference type="NCBI Taxonomy" id="34062"/>
    <lineage>
        <taxon>Bacteria</taxon>
        <taxon>Pseudomonadati</taxon>
        <taxon>Pseudomonadota</taxon>
        <taxon>Gammaproteobacteria</taxon>
        <taxon>Moraxellales</taxon>
        <taxon>Moraxellaceae</taxon>
        <taxon>Faucicola</taxon>
    </lineage>
</organism>
<evidence type="ECO:0000256" key="16">
    <source>
        <dbReference type="RuleBase" id="RU003357"/>
    </source>
</evidence>
<evidence type="ECO:0000256" key="15">
    <source>
        <dbReference type="PROSITE-ProRule" id="PRU10144"/>
    </source>
</evidence>
<keyword evidence="13 14" id="KW-0998">Cell outer membrane</keyword>
<evidence type="ECO:0000313" key="20">
    <source>
        <dbReference type="EMBL" id="PKZ69213.1"/>
    </source>
</evidence>
<evidence type="ECO:0000256" key="13">
    <source>
        <dbReference type="ARBA" id="ARBA00023237"/>
    </source>
</evidence>
<evidence type="ECO:0000256" key="8">
    <source>
        <dbReference type="ARBA" id="ARBA00023004"/>
    </source>
</evidence>
<proteinExistence type="inferred from homology"/>
<dbReference type="NCBIfam" id="TIGR01783">
    <property type="entry name" value="TonB-siderophor"/>
    <property type="match status" value="1"/>
</dbReference>
<evidence type="ECO:0000256" key="12">
    <source>
        <dbReference type="ARBA" id="ARBA00023170"/>
    </source>
</evidence>
<dbReference type="PANTHER" id="PTHR32552">
    <property type="entry name" value="FERRICHROME IRON RECEPTOR-RELATED"/>
    <property type="match status" value="1"/>
</dbReference>
<comment type="similarity">
    <text evidence="2 14 16">Belongs to the TonB-dependent receptor family.</text>
</comment>
<dbReference type="GO" id="GO:0015344">
    <property type="term" value="F:siderophore uptake transmembrane transporter activity"/>
    <property type="evidence" value="ECO:0007669"/>
    <property type="project" value="TreeGrafter"/>
</dbReference>
<evidence type="ECO:0000256" key="11">
    <source>
        <dbReference type="ARBA" id="ARBA00023136"/>
    </source>
</evidence>
<dbReference type="EMBL" id="PKJS01000004">
    <property type="protein sequence ID" value="PKZ69213.1"/>
    <property type="molecule type" value="Genomic_DNA"/>
</dbReference>
<dbReference type="GO" id="GO:0015891">
    <property type="term" value="P:siderophore transport"/>
    <property type="evidence" value="ECO:0007669"/>
    <property type="project" value="InterPro"/>
</dbReference>
<dbReference type="GO" id="GO:0009279">
    <property type="term" value="C:cell outer membrane"/>
    <property type="evidence" value="ECO:0007669"/>
    <property type="project" value="UniProtKB-SubCell"/>
</dbReference>
<dbReference type="InterPro" id="IPR036942">
    <property type="entry name" value="Beta-barrel_TonB_sf"/>
</dbReference>
<feature type="signal peptide" evidence="17">
    <location>
        <begin position="1"/>
        <end position="23"/>
    </location>
</feature>
<dbReference type="GO" id="GO:0038023">
    <property type="term" value="F:signaling receptor activity"/>
    <property type="evidence" value="ECO:0007669"/>
    <property type="project" value="InterPro"/>
</dbReference>
<dbReference type="RefSeq" id="WP_101963952.1">
    <property type="nucleotide sequence ID" value="NZ_PKJS01000004.1"/>
</dbReference>
<dbReference type="PROSITE" id="PS01156">
    <property type="entry name" value="TONB_DEPENDENT_REC_2"/>
    <property type="match status" value="1"/>
</dbReference>
<feature type="domain" description="TonB-dependent receptor-like beta-barrel" evidence="18">
    <location>
        <begin position="258"/>
        <end position="685"/>
    </location>
</feature>
<keyword evidence="9" id="KW-0406">Ion transport</keyword>
<dbReference type="InterPro" id="IPR010917">
    <property type="entry name" value="TonB_rcpt_CS"/>
</dbReference>
<keyword evidence="6 14" id="KW-0812">Transmembrane</keyword>
<keyword evidence="8" id="KW-0408">Iron</keyword>
<evidence type="ECO:0000259" key="19">
    <source>
        <dbReference type="Pfam" id="PF07715"/>
    </source>
</evidence>
<evidence type="ECO:0000313" key="21">
    <source>
        <dbReference type="Proteomes" id="UP000234914"/>
    </source>
</evidence>
<dbReference type="CDD" id="cd01347">
    <property type="entry name" value="ligand_gated_channel"/>
    <property type="match status" value="1"/>
</dbReference>
<evidence type="ECO:0000256" key="4">
    <source>
        <dbReference type="ARBA" id="ARBA00022452"/>
    </source>
</evidence>
<keyword evidence="7 17" id="KW-0732">Signal</keyword>
<evidence type="ECO:0000259" key="18">
    <source>
        <dbReference type="Pfam" id="PF00593"/>
    </source>
</evidence>
<comment type="caution">
    <text evidence="20">The sequence shown here is derived from an EMBL/GenBank/DDBJ whole genome shotgun (WGS) entry which is preliminary data.</text>
</comment>
<dbReference type="AlphaFoldDB" id="A0A2I1RJB3"/>
<keyword evidence="11 14" id="KW-0472">Membrane</keyword>
<comment type="subcellular location">
    <subcellularLocation>
        <location evidence="1 14">Cell outer membrane</location>
        <topology evidence="1 14">Multi-pass membrane protein</topology>
    </subcellularLocation>
</comment>
<evidence type="ECO:0000256" key="2">
    <source>
        <dbReference type="ARBA" id="ARBA00009810"/>
    </source>
</evidence>